<sequence>MSPGSSTDSYLAFPHTGLRENPERKPQRDADYNTFEEVHGLSVTGSTRRIDIIAFKGSTRSGYIIDPTVRFETKEEQPAEVDKEKKNVYNRTIQYYLQKYELEELEVIGLLVGARGIATLFMKDVFKRLGMPTSVIPIVTLAALKGSIALLNHHLYSK</sequence>
<feature type="compositionally biased region" description="Basic and acidic residues" evidence="1">
    <location>
        <begin position="17"/>
        <end position="27"/>
    </location>
</feature>
<name>A0ABQ8RXW9_PERAM</name>
<evidence type="ECO:0000256" key="1">
    <source>
        <dbReference type="SAM" id="MobiDB-lite"/>
    </source>
</evidence>
<protein>
    <submittedName>
        <fullName evidence="2">Uncharacterized protein</fullName>
    </submittedName>
</protein>
<dbReference type="Proteomes" id="UP001148838">
    <property type="component" value="Unassembled WGS sequence"/>
</dbReference>
<dbReference type="EMBL" id="JAJSOF020000039">
    <property type="protein sequence ID" value="KAJ4426583.1"/>
    <property type="molecule type" value="Genomic_DNA"/>
</dbReference>
<comment type="caution">
    <text evidence="2">The sequence shown here is derived from an EMBL/GenBank/DDBJ whole genome shotgun (WGS) entry which is preliminary data.</text>
</comment>
<keyword evidence="3" id="KW-1185">Reference proteome</keyword>
<evidence type="ECO:0000313" key="2">
    <source>
        <dbReference type="EMBL" id="KAJ4426583.1"/>
    </source>
</evidence>
<gene>
    <name evidence="2" type="ORF">ANN_26381</name>
</gene>
<organism evidence="2 3">
    <name type="scientific">Periplaneta americana</name>
    <name type="common">American cockroach</name>
    <name type="synonym">Blatta americana</name>
    <dbReference type="NCBI Taxonomy" id="6978"/>
    <lineage>
        <taxon>Eukaryota</taxon>
        <taxon>Metazoa</taxon>
        <taxon>Ecdysozoa</taxon>
        <taxon>Arthropoda</taxon>
        <taxon>Hexapoda</taxon>
        <taxon>Insecta</taxon>
        <taxon>Pterygota</taxon>
        <taxon>Neoptera</taxon>
        <taxon>Polyneoptera</taxon>
        <taxon>Dictyoptera</taxon>
        <taxon>Blattodea</taxon>
        <taxon>Blattoidea</taxon>
        <taxon>Blattidae</taxon>
        <taxon>Blattinae</taxon>
        <taxon>Periplaneta</taxon>
    </lineage>
</organism>
<reference evidence="2 3" key="1">
    <citation type="journal article" date="2022" name="Allergy">
        <title>Genome assembly and annotation of Periplaneta americana reveal a comprehensive cockroach allergen profile.</title>
        <authorList>
            <person name="Wang L."/>
            <person name="Xiong Q."/>
            <person name="Saelim N."/>
            <person name="Wang L."/>
            <person name="Nong W."/>
            <person name="Wan A.T."/>
            <person name="Shi M."/>
            <person name="Liu X."/>
            <person name="Cao Q."/>
            <person name="Hui J.H.L."/>
            <person name="Sookrung N."/>
            <person name="Leung T.F."/>
            <person name="Tungtrongchitr A."/>
            <person name="Tsui S.K.W."/>
        </authorList>
    </citation>
    <scope>NUCLEOTIDE SEQUENCE [LARGE SCALE GENOMIC DNA]</scope>
    <source>
        <strain evidence="2">PWHHKU_190912</strain>
    </source>
</reference>
<feature type="region of interest" description="Disordered" evidence="1">
    <location>
        <begin position="1"/>
        <end position="27"/>
    </location>
</feature>
<evidence type="ECO:0000313" key="3">
    <source>
        <dbReference type="Proteomes" id="UP001148838"/>
    </source>
</evidence>
<accession>A0ABQ8RXW9</accession>
<proteinExistence type="predicted"/>